<evidence type="ECO:0000313" key="2">
    <source>
        <dbReference type="Proteomes" id="UP000191110"/>
    </source>
</evidence>
<dbReference type="Proteomes" id="UP000191110">
    <property type="component" value="Unassembled WGS sequence"/>
</dbReference>
<name>A0A1T2L8E6_9GAMM</name>
<keyword evidence="2" id="KW-1185">Reference proteome</keyword>
<dbReference type="AlphaFoldDB" id="A0A1T2L8E6"/>
<protein>
    <submittedName>
        <fullName evidence="1">Uncharacterized protein</fullName>
    </submittedName>
</protein>
<dbReference type="OrthoDB" id="1090891at2"/>
<comment type="caution">
    <text evidence="1">The sequence shown here is derived from an EMBL/GenBank/DDBJ whole genome shotgun (WGS) entry which is preliminary data.</text>
</comment>
<reference evidence="1 2" key="1">
    <citation type="submission" date="2016-11" db="EMBL/GenBank/DDBJ databases">
        <title>Mixed transmission modes and dynamic genome evolution in an obligate animal-bacterial symbiosis.</title>
        <authorList>
            <person name="Russell S.L."/>
            <person name="Corbett-Detig R.B."/>
            <person name="Cavanaugh C.M."/>
        </authorList>
    </citation>
    <scope>NUCLEOTIDE SEQUENCE [LARGE SCALE GENOMIC DNA]</scope>
    <source>
        <strain evidence="1">Sveles-Q1</strain>
    </source>
</reference>
<sequence length="196" mass="21376">MNFIEQNPVVLEGAIMNFYGEAGPETTQGDLQAQVVWHTDTDIDLYLITPGSGVVSYNQQSISLSGRSEAILDWDNSEGEIDYGEDTRFENIAVTGDVPDGFYQFFAEDCCSDSGNTTDVTLTVTDDGGTSGLRDTFTLTENSPTTTTDTTDIFAVEMVDGEAQSYHRGEMPADQYNYIAPFDSGGSQEAEEEISF</sequence>
<dbReference type="EMBL" id="MPRL01000011">
    <property type="protein sequence ID" value="OOZ41359.1"/>
    <property type="molecule type" value="Genomic_DNA"/>
</dbReference>
<gene>
    <name evidence="1" type="ORF">BOW53_04385</name>
</gene>
<organism evidence="1 2">
    <name type="scientific">Solemya pervernicosa gill symbiont</name>
    <dbReference type="NCBI Taxonomy" id="642797"/>
    <lineage>
        <taxon>Bacteria</taxon>
        <taxon>Pseudomonadati</taxon>
        <taxon>Pseudomonadota</taxon>
        <taxon>Gammaproteobacteria</taxon>
        <taxon>sulfur-oxidizing symbionts</taxon>
    </lineage>
</organism>
<proteinExistence type="predicted"/>
<evidence type="ECO:0000313" key="1">
    <source>
        <dbReference type="EMBL" id="OOZ41359.1"/>
    </source>
</evidence>
<dbReference type="RefSeq" id="WP_078482862.1">
    <property type="nucleotide sequence ID" value="NZ_MPRL01000011.1"/>
</dbReference>
<accession>A0A1T2L8E6</accession>